<evidence type="ECO:0000313" key="2">
    <source>
        <dbReference type="Proteomes" id="UP000694867"/>
    </source>
</evidence>
<proteinExistence type="predicted"/>
<organism evidence="2 3">
    <name type="scientific">Galendromus occidentalis</name>
    <name type="common">western predatory mite</name>
    <dbReference type="NCBI Taxonomy" id="34638"/>
    <lineage>
        <taxon>Eukaryota</taxon>
        <taxon>Metazoa</taxon>
        <taxon>Ecdysozoa</taxon>
        <taxon>Arthropoda</taxon>
        <taxon>Chelicerata</taxon>
        <taxon>Arachnida</taxon>
        <taxon>Acari</taxon>
        <taxon>Parasitiformes</taxon>
        <taxon>Mesostigmata</taxon>
        <taxon>Gamasina</taxon>
        <taxon>Phytoseioidea</taxon>
        <taxon>Phytoseiidae</taxon>
        <taxon>Typhlodrominae</taxon>
        <taxon>Galendromus</taxon>
    </lineage>
</organism>
<accession>A0AAJ6QUF6</accession>
<dbReference type="Proteomes" id="UP000694867">
    <property type="component" value="Unplaced"/>
</dbReference>
<keyword evidence="1" id="KW-0732">Signal</keyword>
<dbReference type="KEGG" id="goe:100901734"/>
<dbReference type="GeneID" id="100901734"/>
<gene>
    <name evidence="3" type="primary">LOC100901734</name>
</gene>
<dbReference type="AlphaFoldDB" id="A0AAJ6QUF6"/>
<sequence length="124" mass="14137">MTFKVVSSFLCVLFVVSAARGQSDDFRDDPLEQSRDCFEKVHFDFSRRITDGAQRELGLIMGDISDAEEKRVNPKEKGAVLKHFSLVLKRTEYVAMENKSFSPEDKVQIKAFIKHLKNCIYGSA</sequence>
<feature type="signal peptide" evidence="1">
    <location>
        <begin position="1"/>
        <end position="21"/>
    </location>
</feature>
<keyword evidence="2" id="KW-1185">Reference proteome</keyword>
<dbReference type="RefSeq" id="XP_003744360.1">
    <property type="nucleotide sequence ID" value="XM_003744312.1"/>
</dbReference>
<evidence type="ECO:0000313" key="3">
    <source>
        <dbReference type="RefSeq" id="XP_003744360.1"/>
    </source>
</evidence>
<protein>
    <submittedName>
        <fullName evidence="3">Uncharacterized protein LOC100901734</fullName>
    </submittedName>
</protein>
<evidence type="ECO:0000256" key="1">
    <source>
        <dbReference type="SAM" id="SignalP"/>
    </source>
</evidence>
<name>A0AAJ6QUF6_9ACAR</name>
<feature type="chain" id="PRO_5042541478" evidence="1">
    <location>
        <begin position="22"/>
        <end position="124"/>
    </location>
</feature>
<reference evidence="3" key="1">
    <citation type="submission" date="2025-08" db="UniProtKB">
        <authorList>
            <consortium name="RefSeq"/>
        </authorList>
    </citation>
    <scope>IDENTIFICATION</scope>
</reference>